<dbReference type="InterPro" id="IPR013189">
    <property type="entry name" value="Glyco_hydro_32_C"/>
</dbReference>
<dbReference type="SUPFAM" id="SSF75005">
    <property type="entry name" value="Arabinanase/levansucrase/invertase"/>
    <property type="match status" value="1"/>
</dbReference>
<protein>
    <submittedName>
        <fullName evidence="8">MDL2</fullName>
    </submittedName>
</protein>
<evidence type="ECO:0000256" key="3">
    <source>
        <dbReference type="ARBA" id="ARBA00023295"/>
    </source>
</evidence>
<keyword evidence="2 4" id="KW-0378">Hydrolase</keyword>
<evidence type="ECO:0000259" key="7">
    <source>
        <dbReference type="Pfam" id="PF08244"/>
    </source>
</evidence>
<dbReference type="AlphaFoldDB" id="A0A7S5VL86"/>
<dbReference type="GO" id="GO:0005987">
    <property type="term" value="P:sucrose catabolic process"/>
    <property type="evidence" value="ECO:0007669"/>
    <property type="project" value="TreeGrafter"/>
</dbReference>
<dbReference type="InterPro" id="IPR023296">
    <property type="entry name" value="Glyco_hydro_beta-prop_sf"/>
</dbReference>
<dbReference type="PANTHER" id="PTHR42800:SF1">
    <property type="entry name" value="EXOINULINASE INUD (AFU_ORTHOLOGUE AFUA_5G00480)"/>
    <property type="match status" value="1"/>
</dbReference>
<dbReference type="InterPro" id="IPR013320">
    <property type="entry name" value="ConA-like_dom_sf"/>
</dbReference>
<dbReference type="InterPro" id="IPR001362">
    <property type="entry name" value="Glyco_hydro_32"/>
</dbReference>
<dbReference type="SMART" id="SM00640">
    <property type="entry name" value="Glyco_32"/>
    <property type="match status" value="1"/>
</dbReference>
<dbReference type="InterPro" id="IPR018053">
    <property type="entry name" value="Glyco_hydro_32_AS"/>
</dbReference>
<dbReference type="Pfam" id="PF00251">
    <property type="entry name" value="Glyco_hydro_32N"/>
    <property type="match status" value="1"/>
</dbReference>
<reference evidence="8" key="1">
    <citation type="submission" date="2019-02" db="EMBL/GenBank/DDBJ databases">
        <title>A Single Event of Horizontal Gene Transfer Changed Fundamentally the Metabolic Physiology of a Parasitic Gall Midge.</title>
        <authorList>
            <person name="Cheng X."/>
            <person name="Garces-Carrera S."/>
            <person name="Whitworth J."/>
            <person name="Park Y."/>
            <person name="Chen M.-S."/>
        </authorList>
    </citation>
    <scope>NUCLEOTIDE SEQUENCE</scope>
</reference>
<keyword evidence="5" id="KW-0732">Signal</keyword>
<name>A0A7S5VL86_MAYDE</name>
<dbReference type="PROSITE" id="PS00609">
    <property type="entry name" value="GLYCOSYL_HYDROL_F32"/>
    <property type="match status" value="1"/>
</dbReference>
<keyword evidence="3 4" id="KW-0326">Glycosidase</keyword>
<proteinExistence type="evidence at transcript level"/>
<feature type="domain" description="Glycosyl hydrolase family 32 C-terminal" evidence="7">
    <location>
        <begin position="351"/>
        <end position="493"/>
    </location>
</feature>
<evidence type="ECO:0000256" key="2">
    <source>
        <dbReference type="ARBA" id="ARBA00022801"/>
    </source>
</evidence>
<evidence type="ECO:0000256" key="4">
    <source>
        <dbReference type="RuleBase" id="RU362110"/>
    </source>
</evidence>
<dbReference type="CDD" id="cd18622">
    <property type="entry name" value="GH32_Inu-like"/>
    <property type="match status" value="1"/>
</dbReference>
<accession>A0A7S5VL86</accession>
<comment type="similarity">
    <text evidence="1 4">Belongs to the glycosyl hydrolase 32 family.</text>
</comment>
<evidence type="ECO:0000256" key="5">
    <source>
        <dbReference type="SAM" id="SignalP"/>
    </source>
</evidence>
<dbReference type="Gene3D" id="2.115.10.20">
    <property type="entry name" value="Glycosyl hydrolase domain, family 43"/>
    <property type="match status" value="1"/>
</dbReference>
<dbReference type="EMBL" id="MK519616">
    <property type="protein sequence ID" value="QIX12405.1"/>
    <property type="molecule type" value="mRNA"/>
</dbReference>
<dbReference type="GO" id="GO:0005737">
    <property type="term" value="C:cytoplasm"/>
    <property type="evidence" value="ECO:0007669"/>
    <property type="project" value="TreeGrafter"/>
</dbReference>
<evidence type="ECO:0000259" key="6">
    <source>
        <dbReference type="Pfam" id="PF00251"/>
    </source>
</evidence>
<dbReference type="GO" id="GO:0004575">
    <property type="term" value="F:sucrose alpha-glucosidase activity"/>
    <property type="evidence" value="ECO:0007669"/>
    <property type="project" value="TreeGrafter"/>
</dbReference>
<sequence length="514" mass="59085">MLQNRILFGTSLMVLVSFGSALYDEPYRPQLHFSPPSGWMNDPNGLVYHDGVFHLFCQYNPAAPLHGNIHWFHAISSDLIHWKNLGIALAPQEGNLIFSGGAIIDHDNVTGLQTENDKKTLILVFTAHNIVEEKQWLAYSNDGPEYEHFQYYNHNPIIPNPNPKTYKDFRDPSVFKYEDHFVMVLAAYDHIMIYNSPDLLEWNLVSEFGIDEGSHIGTWECPSLFPINVTIDGVEIEKYVLIISLTDNAIPSMQYYIGSFDGQHFTNENSKETELWLDYGPDSYAGITYNQLPDGRRTFISWLFRWEYATHMNFSIWNGQAGIARKLMLNMIGDRIQLSSLPVREFKSLRIKQLANKQRSIPIEDKLSFEFSKNGTKGRKLLLDLEMIFDLTNLKGDDQFDIVFFDTNDNLNISFNGNEFTLDRSNAGKTDFPNFGRLWKAPRFVKSLELKLRIIIDQSSIEFFADDGLTVMIAFFVSDEDIASKMAIHVHSSSVTSMVYLKKLNAYQLKSIWN</sequence>
<dbReference type="InterPro" id="IPR013148">
    <property type="entry name" value="Glyco_hydro_32_N"/>
</dbReference>
<evidence type="ECO:0000256" key="1">
    <source>
        <dbReference type="ARBA" id="ARBA00009902"/>
    </source>
</evidence>
<dbReference type="Pfam" id="PF08244">
    <property type="entry name" value="Glyco_hydro_32C"/>
    <property type="match status" value="1"/>
</dbReference>
<dbReference type="SUPFAM" id="SSF49899">
    <property type="entry name" value="Concanavalin A-like lectins/glucanases"/>
    <property type="match status" value="1"/>
</dbReference>
<dbReference type="PANTHER" id="PTHR42800">
    <property type="entry name" value="EXOINULINASE INUD (AFU_ORTHOLOGUE AFUA_5G00480)"/>
    <property type="match status" value="1"/>
</dbReference>
<evidence type="ECO:0000313" key="8">
    <source>
        <dbReference type="EMBL" id="QIX12405.1"/>
    </source>
</evidence>
<dbReference type="Gene3D" id="2.60.120.560">
    <property type="entry name" value="Exo-inulinase, domain 1"/>
    <property type="match status" value="1"/>
</dbReference>
<organism evidence="8">
    <name type="scientific">Mayetiola destructor</name>
    <name type="common">Hessian fly</name>
    <dbReference type="NCBI Taxonomy" id="39758"/>
    <lineage>
        <taxon>Eukaryota</taxon>
        <taxon>Metazoa</taxon>
        <taxon>Ecdysozoa</taxon>
        <taxon>Arthropoda</taxon>
        <taxon>Hexapoda</taxon>
        <taxon>Insecta</taxon>
        <taxon>Pterygota</taxon>
        <taxon>Neoptera</taxon>
        <taxon>Endopterygota</taxon>
        <taxon>Diptera</taxon>
        <taxon>Nematocera</taxon>
        <taxon>Sciaroidea</taxon>
        <taxon>Cecidomyiidae</taxon>
        <taxon>Mayetiola</taxon>
    </lineage>
</organism>
<feature type="signal peptide" evidence="5">
    <location>
        <begin position="1"/>
        <end position="21"/>
    </location>
</feature>
<feature type="domain" description="Glycosyl hydrolase family 32 N-terminal" evidence="6">
    <location>
        <begin position="32"/>
        <end position="331"/>
    </location>
</feature>
<feature type="chain" id="PRO_5030699887" evidence="5">
    <location>
        <begin position="22"/>
        <end position="514"/>
    </location>
</feature>